<keyword evidence="10" id="KW-1185">Reference proteome</keyword>
<proteinExistence type="inferred from homology"/>
<dbReference type="InterPro" id="IPR001360">
    <property type="entry name" value="Glyco_hydro_1"/>
</dbReference>
<keyword evidence="4 9" id="KW-0378">Hydrolase</keyword>
<dbReference type="GO" id="GO:0008422">
    <property type="term" value="F:beta-glucosidase activity"/>
    <property type="evidence" value="ECO:0007669"/>
    <property type="project" value="UniProtKB-EC"/>
</dbReference>
<evidence type="ECO:0000256" key="6">
    <source>
        <dbReference type="ARBA" id="ARBA00023180"/>
    </source>
</evidence>
<dbReference type="OrthoDB" id="65569at2759"/>
<keyword evidence="7" id="KW-0326">Glycosidase</keyword>
<dbReference type="GO" id="GO:0005975">
    <property type="term" value="P:carbohydrate metabolic process"/>
    <property type="evidence" value="ECO:0007669"/>
    <property type="project" value="InterPro"/>
</dbReference>
<sequence>MVDTNLDAFRFSISWSRLIPNGRGPVNQKGLQFYKNLIQELVTHGIEPHVTLYHYDHPQYLEDEYGGWLNRRMIKDFTAYADVCFREFGNHVKFWTTINEANVFSIGGYTDGLTPPGRCSIPGRNCLSGNSSTEQYIVGHNLLLAHASASRIYKQKYKGGFVGLSLYFLGLIPSTSSKDDYIATQRAQSFYTGWMLGPLIYGDYPDTMKRIVGSRLPVFSEEESEQVKGSSDFIGVIHYHAASVTNIKSKPSLSGNPDFYSDMGVSFHYFGKIFDFKFAVAPWAMEVVLEYIKQSYGNPPVYILENGTPMKQDSQLKQKDTPIVEYLHAYIGGVLKSVRNGSDIRGYFVWSFMDLYEIFGGYEVGFGLYSVNFSDPHLKRSPKLSAHWYSDFLNGKTAFLGSQGIKELQSNLSLNSY</sequence>
<keyword evidence="6" id="KW-0325">Glycoprotein</keyword>
<evidence type="ECO:0000256" key="4">
    <source>
        <dbReference type="ARBA" id="ARBA00022801"/>
    </source>
</evidence>
<evidence type="ECO:0000256" key="8">
    <source>
        <dbReference type="RuleBase" id="RU003690"/>
    </source>
</evidence>
<evidence type="ECO:0000256" key="3">
    <source>
        <dbReference type="ARBA" id="ARBA00022729"/>
    </source>
</evidence>
<dbReference type="AlphaFoldDB" id="A0A8T2BRH3"/>
<evidence type="ECO:0000256" key="1">
    <source>
        <dbReference type="ARBA" id="ARBA00000448"/>
    </source>
</evidence>
<evidence type="ECO:0000256" key="7">
    <source>
        <dbReference type="ARBA" id="ARBA00023295"/>
    </source>
</evidence>
<reference evidence="9 10" key="1">
    <citation type="submission" date="2020-12" db="EMBL/GenBank/DDBJ databases">
        <title>Concerted genomic and epigenomic changes stabilize Arabidopsis allopolyploids.</title>
        <authorList>
            <person name="Chen Z."/>
        </authorList>
    </citation>
    <scope>NUCLEOTIDE SEQUENCE [LARGE SCALE GENOMIC DNA]</scope>
    <source>
        <strain evidence="9">As9502</strain>
        <tissue evidence="9">Leaf</tissue>
    </source>
</reference>
<name>A0A8T2BRH3_ARASU</name>
<dbReference type="Proteomes" id="UP000694251">
    <property type="component" value="Chromosome 7"/>
</dbReference>
<evidence type="ECO:0000256" key="2">
    <source>
        <dbReference type="ARBA" id="ARBA00012744"/>
    </source>
</evidence>
<accession>A0A8T2BRH3</accession>
<comment type="similarity">
    <text evidence="8">Belongs to the glycosyl hydrolase 1 family.</text>
</comment>
<evidence type="ECO:0000313" key="9">
    <source>
        <dbReference type="EMBL" id="KAG7588202.1"/>
    </source>
</evidence>
<comment type="caution">
    <text evidence="9">The sequence shown here is derived from an EMBL/GenBank/DDBJ whole genome shotgun (WGS) entry which is preliminary data.</text>
</comment>
<dbReference type="EC" id="3.2.1.21" evidence="2"/>
<evidence type="ECO:0000313" key="10">
    <source>
        <dbReference type="Proteomes" id="UP000694251"/>
    </source>
</evidence>
<protein>
    <recommendedName>
        <fullName evidence="2">beta-glucosidase</fullName>
        <ecNumber evidence="2">3.2.1.21</ecNumber>
    </recommendedName>
</protein>
<dbReference type="Pfam" id="PF00232">
    <property type="entry name" value="Glyco_hydro_1"/>
    <property type="match status" value="1"/>
</dbReference>
<dbReference type="PANTHER" id="PTHR10353">
    <property type="entry name" value="GLYCOSYL HYDROLASE"/>
    <property type="match status" value="1"/>
</dbReference>
<keyword evidence="3" id="KW-0732">Signal</keyword>
<keyword evidence="5" id="KW-1015">Disulfide bond</keyword>
<organism evidence="9 10">
    <name type="scientific">Arabidopsis suecica</name>
    <name type="common">Swedish thale-cress</name>
    <name type="synonym">Cardaminopsis suecica</name>
    <dbReference type="NCBI Taxonomy" id="45249"/>
    <lineage>
        <taxon>Eukaryota</taxon>
        <taxon>Viridiplantae</taxon>
        <taxon>Streptophyta</taxon>
        <taxon>Embryophyta</taxon>
        <taxon>Tracheophyta</taxon>
        <taxon>Spermatophyta</taxon>
        <taxon>Magnoliopsida</taxon>
        <taxon>eudicotyledons</taxon>
        <taxon>Gunneridae</taxon>
        <taxon>Pentapetalae</taxon>
        <taxon>rosids</taxon>
        <taxon>malvids</taxon>
        <taxon>Brassicales</taxon>
        <taxon>Brassicaceae</taxon>
        <taxon>Camelineae</taxon>
        <taxon>Arabidopsis</taxon>
    </lineage>
</organism>
<dbReference type="EMBL" id="JAEFBJ010000007">
    <property type="protein sequence ID" value="KAG7588202.1"/>
    <property type="molecule type" value="Genomic_DNA"/>
</dbReference>
<comment type="catalytic activity">
    <reaction evidence="1">
        <text>Hydrolysis of terminal, non-reducing beta-D-glucosyl residues with release of beta-D-glucose.</text>
        <dbReference type="EC" id="3.2.1.21"/>
    </reaction>
</comment>
<evidence type="ECO:0000256" key="5">
    <source>
        <dbReference type="ARBA" id="ARBA00023157"/>
    </source>
</evidence>
<gene>
    <name evidence="9" type="ORF">ISN44_As07g005430</name>
</gene>
<dbReference type="PANTHER" id="PTHR10353:SF150">
    <property type="entry name" value="BETA-GLUCOSIDASE 1-RELATED"/>
    <property type="match status" value="1"/>
</dbReference>